<dbReference type="EMBL" id="JH658117">
    <property type="protein sequence ID" value="EXM13742.1"/>
    <property type="molecule type" value="Genomic_DNA"/>
</dbReference>
<gene>
    <name evidence="1" type="ORF">FOTG_17816</name>
    <name evidence="2" type="ORF">FOTG_17818</name>
</gene>
<protein>
    <submittedName>
        <fullName evidence="2">Uncharacterized protein</fullName>
    </submittedName>
</protein>
<accession>X0KJB9</accession>
<name>X0KJB9_FUSOX</name>
<proteinExistence type="predicted"/>
<evidence type="ECO:0000313" key="1">
    <source>
        <dbReference type="EMBL" id="EXM13742.1"/>
    </source>
</evidence>
<dbReference type="HOGENOM" id="CLU_3368535_0_0_1"/>
<reference evidence="2" key="2">
    <citation type="submission" date="2012-05" db="EMBL/GenBank/DDBJ databases">
        <title>The Genome Annotation of Fusarium oxysporum Cotton.</title>
        <authorList>
            <consortium name="The Broad Institute Genomics Platform"/>
            <person name="Ma L.-J."/>
            <person name="Corby-Kistler H."/>
            <person name="Broz K."/>
            <person name="Gale L.R."/>
            <person name="Jonkers W."/>
            <person name="O'Donnell K."/>
            <person name="Ploetz R."/>
            <person name="Steinberg C."/>
            <person name="Schwartz D.C."/>
            <person name="VanEtten H."/>
            <person name="Zhou S."/>
            <person name="Young S.K."/>
            <person name="Zeng Q."/>
            <person name="Gargeya S."/>
            <person name="Fitzgerald M."/>
            <person name="Abouelleil A."/>
            <person name="Alvarado L."/>
            <person name="Chapman S.B."/>
            <person name="Gainer-Dewar J."/>
            <person name="Goldberg J."/>
            <person name="Griggs A."/>
            <person name="Gujja S."/>
            <person name="Hansen M."/>
            <person name="Howarth C."/>
            <person name="Imamovic A."/>
            <person name="Ireland A."/>
            <person name="Larimer J."/>
            <person name="McCowan C."/>
            <person name="Murphy C."/>
            <person name="Pearson M."/>
            <person name="Poon T.W."/>
            <person name="Priest M."/>
            <person name="Roberts A."/>
            <person name="Saif S."/>
            <person name="Shea T."/>
            <person name="Sykes S."/>
            <person name="Wortman J."/>
            <person name="Nusbaum C."/>
            <person name="Birren B."/>
        </authorList>
    </citation>
    <scope>NUCLEOTIDE SEQUENCE</scope>
    <source>
        <strain evidence="2">25433</strain>
    </source>
</reference>
<reference evidence="2" key="1">
    <citation type="submission" date="2011-11" db="EMBL/GenBank/DDBJ databases">
        <title>The Genome Sequence of Fusarium oxysporum Cotton.</title>
        <authorList>
            <consortium name="The Broad Institute Genome Sequencing Platform"/>
            <person name="Ma L.-J."/>
            <person name="Gale L.R."/>
            <person name="Schwartz D.C."/>
            <person name="Zhou S."/>
            <person name="Corby-Kistler H."/>
            <person name="Young S.K."/>
            <person name="Zeng Q."/>
            <person name="Gargeya S."/>
            <person name="Fitzgerald M."/>
            <person name="Haas B."/>
            <person name="Abouelleil A."/>
            <person name="Alvarado L."/>
            <person name="Arachchi H.M."/>
            <person name="Berlin A."/>
            <person name="Brown A."/>
            <person name="Chapman S.B."/>
            <person name="Chen Z."/>
            <person name="Dunbar C."/>
            <person name="Freedman E."/>
            <person name="Gearin G."/>
            <person name="Goldberg J."/>
            <person name="Griggs A."/>
            <person name="Gujja S."/>
            <person name="Heiman D."/>
            <person name="Howarth C."/>
            <person name="Larson L."/>
            <person name="Lui A."/>
            <person name="MacDonald P.J.P."/>
            <person name="Montmayeur A."/>
            <person name="Murphy C."/>
            <person name="Neiman D."/>
            <person name="Pearson M."/>
            <person name="Priest M."/>
            <person name="Roberts A."/>
            <person name="Saif S."/>
            <person name="Shea T."/>
            <person name="Shenoy N."/>
            <person name="Sisk P."/>
            <person name="Stolte C."/>
            <person name="Sykes S."/>
            <person name="Wortman J."/>
            <person name="Nusbaum C."/>
            <person name="Birren B."/>
        </authorList>
    </citation>
    <scope>NUCLEOTIDE SEQUENCE [LARGE SCALE GENOMIC DNA]</scope>
    <source>
        <strain evidence="2">25433</strain>
    </source>
</reference>
<dbReference type="EMBL" id="JH658117">
    <property type="protein sequence ID" value="EXM13744.1"/>
    <property type="molecule type" value="Genomic_DNA"/>
</dbReference>
<dbReference type="PROSITE" id="PS51257">
    <property type="entry name" value="PROKAR_LIPOPROTEIN"/>
    <property type="match status" value="1"/>
</dbReference>
<dbReference type="AlphaFoldDB" id="X0KJB9"/>
<evidence type="ECO:0000313" key="2">
    <source>
        <dbReference type="EMBL" id="EXM13744.1"/>
    </source>
</evidence>
<dbReference type="Proteomes" id="UP000030701">
    <property type="component" value="Unassembled WGS sequence"/>
</dbReference>
<organism evidence="2">
    <name type="scientific">Fusarium oxysporum f. sp. vasinfectum 25433</name>
    <dbReference type="NCBI Taxonomy" id="1089449"/>
    <lineage>
        <taxon>Eukaryota</taxon>
        <taxon>Fungi</taxon>
        <taxon>Dikarya</taxon>
        <taxon>Ascomycota</taxon>
        <taxon>Pezizomycotina</taxon>
        <taxon>Sordariomycetes</taxon>
        <taxon>Hypocreomycetidae</taxon>
        <taxon>Hypocreales</taxon>
        <taxon>Nectriaceae</taxon>
        <taxon>Fusarium</taxon>
        <taxon>Fusarium oxysporum species complex</taxon>
    </lineage>
</organism>
<sequence>MKEELVALELGKALQPTKCLNGCGVGSTTCSCWLL</sequence>